<dbReference type="InterPro" id="IPR050275">
    <property type="entry name" value="PGM_Phosphatase"/>
</dbReference>
<dbReference type="GO" id="GO:0005737">
    <property type="term" value="C:cytoplasm"/>
    <property type="evidence" value="ECO:0007669"/>
    <property type="project" value="TreeGrafter"/>
</dbReference>
<dbReference type="Gene3D" id="3.40.50.1240">
    <property type="entry name" value="Phosphoglycerate mutase-like"/>
    <property type="match status" value="1"/>
</dbReference>
<accession>A0A6P0CC07</accession>
<evidence type="ECO:0000313" key="1">
    <source>
        <dbReference type="EMBL" id="NEK23719.1"/>
    </source>
</evidence>
<dbReference type="EMBL" id="JAABNT010000009">
    <property type="protein sequence ID" value="NEK23719.1"/>
    <property type="molecule type" value="Genomic_DNA"/>
</dbReference>
<dbReference type="Pfam" id="PF00300">
    <property type="entry name" value="His_Phos_1"/>
    <property type="match status" value="1"/>
</dbReference>
<dbReference type="AlphaFoldDB" id="A0A6P0CC07"/>
<name>A0A6P0CC07_9RHOB</name>
<dbReference type="CDD" id="cd07067">
    <property type="entry name" value="HP_PGM_like"/>
    <property type="match status" value="1"/>
</dbReference>
<keyword evidence="2" id="KW-1185">Reference proteome</keyword>
<dbReference type="InterPro" id="IPR013078">
    <property type="entry name" value="His_Pase_superF_clade-1"/>
</dbReference>
<dbReference type="GO" id="GO:0016791">
    <property type="term" value="F:phosphatase activity"/>
    <property type="evidence" value="ECO:0007669"/>
    <property type="project" value="TreeGrafter"/>
</dbReference>
<dbReference type="PANTHER" id="PTHR48100:SF59">
    <property type="entry name" value="ADENOSYLCOBALAMIN_ALPHA-RIBAZOLE PHOSPHATASE"/>
    <property type="match status" value="1"/>
</dbReference>
<evidence type="ECO:0000313" key="2">
    <source>
        <dbReference type="Proteomes" id="UP000468591"/>
    </source>
</evidence>
<proteinExistence type="predicted"/>
<reference evidence="1 2" key="1">
    <citation type="submission" date="2020-01" db="EMBL/GenBank/DDBJ databases">
        <title>Sulfitobacter sediminilitoris sp. nov., isolated from a tidal flat.</title>
        <authorList>
            <person name="Park S."/>
            <person name="Yoon J.-H."/>
        </authorList>
    </citation>
    <scope>NUCLEOTIDE SEQUENCE [LARGE SCALE GENOMIC DNA]</scope>
    <source>
        <strain evidence="1 2">JBTF-M27</strain>
    </source>
</reference>
<dbReference type="Proteomes" id="UP000468591">
    <property type="component" value="Unassembled WGS sequence"/>
</dbReference>
<gene>
    <name evidence="1" type="ORF">GV827_15060</name>
</gene>
<dbReference type="SMART" id="SM00855">
    <property type="entry name" value="PGAM"/>
    <property type="match status" value="1"/>
</dbReference>
<dbReference type="InterPro" id="IPR029033">
    <property type="entry name" value="His_PPase_superfam"/>
</dbReference>
<dbReference type="PANTHER" id="PTHR48100">
    <property type="entry name" value="BROAD-SPECIFICITY PHOSPHATASE YOR283W-RELATED"/>
    <property type="match status" value="1"/>
</dbReference>
<protein>
    <submittedName>
        <fullName evidence="1">Histidine phosphatase family protein</fullName>
    </submittedName>
</protein>
<dbReference type="SUPFAM" id="SSF53254">
    <property type="entry name" value="Phosphoglycerate mutase-like"/>
    <property type="match status" value="1"/>
</dbReference>
<dbReference type="RefSeq" id="WP_164354640.1">
    <property type="nucleotide sequence ID" value="NZ_JAABNT010000009.1"/>
</dbReference>
<comment type="caution">
    <text evidence="1">The sequence shown here is derived from an EMBL/GenBank/DDBJ whole genome shotgun (WGS) entry which is preliminary data.</text>
</comment>
<dbReference type="PIRSF" id="PIRSF000709">
    <property type="entry name" value="6PFK_2-Ptase"/>
    <property type="match status" value="1"/>
</dbReference>
<sequence>MIRIALLRHGHTAWNRAGRIQGRTDVPLDEDAIAQLSTLALPADWPESALWSSPLSRAVDTARLVAGRNPMTDPALTEMNWGDWEGQHAASLYEDPNSDYRHLETWGWHYTPPNGESPDALRARLIPWINARTEDTVTVCHIGVMRVILAMATGWDFDRPAPFQIKRNRLYVVEVTENGLTLQPEAVRLIEQSP</sequence>
<organism evidence="1 2">
    <name type="scientific">Sulfitobacter sediminilitoris</name>
    <dbReference type="NCBI Taxonomy" id="2698830"/>
    <lineage>
        <taxon>Bacteria</taxon>
        <taxon>Pseudomonadati</taxon>
        <taxon>Pseudomonadota</taxon>
        <taxon>Alphaproteobacteria</taxon>
        <taxon>Rhodobacterales</taxon>
        <taxon>Roseobacteraceae</taxon>
        <taxon>Sulfitobacter</taxon>
    </lineage>
</organism>